<proteinExistence type="predicted"/>
<dbReference type="Gene3D" id="3.40.50.620">
    <property type="entry name" value="HUPs"/>
    <property type="match status" value="1"/>
</dbReference>
<dbReference type="AlphaFoldDB" id="A0A7X0DKL8"/>
<dbReference type="Proteomes" id="UP000544872">
    <property type="component" value="Unassembled WGS sequence"/>
</dbReference>
<dbReference type="RefSeq" id="WP_260402288.1">
    <property type="nucleotide sequence ID" value="NZ_JACIIX010000001.1"/>
</dbReference>
<protein>
    <submittedName>
        <fullName evidence="2">Nucleotide-binding universal stress UspA family protein</fullName>
    </submittedName>
</protein>
<dbReference type="SUPFAM" id="SSF52402">
    <property type="entry name" value="Adenine nucleotide alpha hydrolases-like"/>
    <property type="match status" value="1"/>
</dbReference>
<evidence type="ECO:0000259" key="1">
    <source>
        <dbReference type="Pfam" id="PF00582"/>
    </source>
</evidence>
<dbReference type="InterPro" id="IPR014729">
    <property type="entry name" value="Rossmann-like_a/b/a_fold"/>
</dbReference>
<dbReference type="InterPro" id="IPR006016">
    <property type="entry name" value="UspA"/>
</dbReference>
<evidence type="ECO:0000313" key="2">
    <source>
        <dbReference type="EMBL" id="MBB6209073.1"/>
    </source>
</evidence>
<feature type="domain" description="UspA" evidence="1">
    <location>
        <begin position="10"/>
        <end position="118"/>
    </location>
</feature>
<reference evidence="2 3" key="1">
    <citation type="submission" date="2020-08" db="EMBL/GenBank/DDBJ databases">
        <title>Genomic Encyclopedia of Type Strains, Phase IV (KMG-IV): sequencing the most valuable type-strain genomes for metagenomic binning, comparative biology and taxonomic classification.</title>
        <authorList>
            <person name="Goeker M."/>
        </authorList>
    </citation>
    <scope>NUCLEOTIDE SEQUENCE [LARGE SCALE GENOMIC DNA]</scope>
    <source>
        <strain evidence="2 3">DSM 11590</strain>
    </source>
</reference>
<dbReference type="CDD" id="cd00293">
    <property type="entry name" value="USP-like"/>
    <property type="match status" value="1"/>
</dbReference>
<dbReference type="Pfam" id="PF00582">
    <property type="entry name" value="Usp"/>
    <property type="match status" value="1"/>
</dbReference>
<sequence>MPAASDTILRTFLVVVDETEEMRSALRYACQRARHTGGQVALLHVVPPPEFQHFAGVGRRMQEEARQAAEERLTALAGEVYDISGHTAALYVRDGKAADELMALLDEEPSITVLVLAAGTGPDGPGPLISALTGRLSSRLRLPLTIVPGGLSDGEIDAVS</sequence>
<name>A0A7X0DKL8_NOVIT</name>
<gene>
    <name evidence="2" type="ORF">FHS48_000454</name>
</gene>
<organism evidence="2 3">
    <name type="scientific">Novispirillum itersonii</name>
    <name type="common">Aquaspirillum itersonii</name>
    <dbReference type="NCBI Taxonomy" id="189"/>
    <lineage>
        <taxon>Bacteria</taxon>
        <taxon>Pseudomonadati</taxon>
        <taxon>Pseudomonadota</taxon>
        <taxon>Alphaproteobacteria</taxon>
        <taxon>Rhodospirillales</taxon>
        <taxon>Novispirillaceae</taxon>
        <taxon>Novispirillum</taxon>
    </lineage>
</organism>
<dbReference type="EMBL" id="JACIIX010000001">
    <property type="protein sequence ID" value="MBB6209073.1"/>
    <property type="molecule type" value="Genomic_DNA"/>
</dbReference>
<keyword evidence="3" id="KW-1185">Reference proteome</keyword>
<accession>A0A7X0DKL8</accession>
<evidence type="ECO:0000313" key="3">
    <source>
        <dbReference type="Proteomes" id="UP000544872"/>
    </source>
</evidence>
<comment type="caution">
    <text evidence="2">The sequence shown here is derived from an EMBL/GenBank/DDBJ whole genome shotgun (WGS) entry which is preliminary data.</text>
</comment>